<name>A0A812L3Q6_SYMPI</name>
<evidence type="ECO:0000313" key="4">
    <source>
        <dbReference type="Proteomes" id="UP000649617"/>
    </source>
</evidence>
<reference evidence="3" key="1">
    <citation type="submission" date="2021-02" db="EMBL/GenBank/DDBJ databases">
        <authorList>
            <person name="Dougan E. K."/>
            <person name="Rhodes N."/>
            <person name="Thang M."/>
            <person name="Chan C."/>
        </authorList>
    </citation>
    <scope>NUCLEOTIDE SEQUENCE</scope>
</reference>
<protein>
    <submittedName>
        <fullName evidence="3">Uncharacterized protein</fullName>
    </submittedName>
</protein>
<sequence length="106" mass="11697">MRPSIMRGIILAICLALGAGTGALPPWWILNNVKPEGEPQSMGSYTIITFSEAQQKRFAIDSHGEPTDRSKFHAALKALKEERMQGRHTTGETEALRPTVTPRLLV</sequence>
<feature type="region of interest" description="Disordered" evidence="1">
    <location>
        <begin position="83"/>
        <end position="106"/>
    </location>
</feature>
<evidence type="ECO:0000256" key="2">
    <source>
        <dbReference type="SAM" id="SignalP"/>
    </source>
</evidence>
<feature type="compositionally biased region" description="Basic and acidic residues" evidence="1">
    <location>
        <begin position="83"/>
        <end position="95"/>
    </location>
</feature>
<proteinExistence type="predicted"/>
<dbReference type="OrthoDB" id="10295501at2759"/>
<evidence type="ECO:0000313" key="3">
    <source>
        <dbReference type="EMBL" id="CAE7241056.1"/>
    </source>
</evidence>
<feature type="chain" id="PRO_5032414073" evidence="2">
    <location>
        <begin position="24"/>
        <end position="106"/>
    </location>
</feature>
<comment type="caution">
    <text evidence="3">The sequence shown here is derived from an EMBL/GenBank/DDBJ whole genome shotgun (WGS) entry which is preliminary data.</text>
</comment>
<keyword evidence="2" id="KW-0732">Signal</keyword>
<dbReference type="AlphaFoldDB" id="A0A812L3Q6"/>
<dbReference type="EMBL" id="CAJNIZ010005347">
    <property type="protein sequence ID" value="CAE7241056.1"/>
    <property type="molecule type" value="Genomic_DNA"/>
</dbReference>
<evidence type="ECO:0000256" key="1">
    <source>
        <dbReference type="SAM" id="MobiDB-lite"/>
    </source>
</evidence>
<organism evidence="3 4">
    <name type="scientific">Symbiodinium pilosum</name>
    <name type="common">Dinoflagellate</name>
    <dbReference type="NCBI Taxonomy" id="2952"/>
    <lineage>
        <taxon>Eukaryota</taxon>
        <taxon>Sar</taxon>
        <taxon>Alveolata</taxon>
        <taxon>Dinophyceae</taxon>
        <taxon>Suessiales</taxon>
        <taxon>Symbiodiniaceae</taxon>
        <taxon>Symbiodinium</taxon>
    </lineage>
</organism>
<accession>A0A812L3Q6</accession>
<keyword evidence="4" id="KW-1185">Reference proteome</keyword>
<feature type="signal peptide" evidence="2">
    <location>
        <begin position="1"/>
        <end position="23"/>
    </location>
</feature>
<dbReference type="Proteomes" id="UP000649617">
    <property type="component" value="Unassembled WGS sequence"/>
</dbReference>
<gene>
    <name evidence="3" type="ORF">SPIL2461_LOCUS4154</name>
</gene>